<accession>A0A365YP06</accession>
<dbReference type="EMBL" id="QEXL01000050">
    <property type="protein sequence ID" value="RBM04451.1"/>
    <property type="molecule type" value="Genomic_DNA"/>
</dbReference>
<keyword evidence="1" id="KW-0812">Transmembrane</keyword>
<feature type="transmembrane region" description="Helical" evidence="1">
    <location>
        <begin position="48"/>
        <end position="66"/>
    </location>
</feature>
<dbReference type="Proteomes" id="UP000252680">
    <property type="component" value="Unassembled WGS sequence"/>
</dbReference>
<evidence type="ECO:0000313" key="2">
    <source>
        <dbReference type="EMBL" id="RBM04451.1"/>
    </source>
</evidence>
<keyword evidence="1" id="KW-0472">Membrane</keyword>
<reference evidence="2 3" key="1">
    <citation type="submission" date="2018-05" db="EMBL/GenBank/DDBJ databases">
        <title>Komagataeibacter cocois sp. nov., for a novel cellulose- producing strain isolated from coconut milk.</title>
        <authorList>
            <person name="Liu L."/>
            <person name="Wang Y."/>
            <person name="Liu S."/>
            <person name="Bi J."/>
            <person name="Chen H."/>
            <person name="Deng J."/>
            <person name="Zhang C."/>
            <person name="Hu Q."/>
            <person name="Li C."/>
        </authorList>
    </citation>
    <scope>NUCLEOTIDE SEQUENCE [LARGE SCALE GENOMIC DNA]</scope>
    <source>
        <strain evidence="2 3">WE7</strain>
    </source>
</reference>
<keyword evidence="1" id="KW-1133">Transmembrane helix</keyword>
<keyword evidence="3" id="KW-1185">Reference proteome</keyword>
<proteinExistence type="predicted"/>
<protein>
    <submittedName>
        <fullName evidence="2">Uncharacterized protein</fullName>
    </submittedName>
</protein>
<feature type="transmembrane region" description="Helical" evidence="1">
    <location>
        <begin position="20"/>
        <end position="36"/>
    </location>
</feature>
<evidence type="ECO:0000313" key="3">
    <source>
        <dbReference type="Proteomes" id="UP000252680"/>
    </source>
</evidence>
<comment type="caution">
    <text evidence="2">The sequence shown here is derived from an EMBL/GenBank/DDBJ whole genome shotgun (WGS) entry which is preliminary data.</text>
</comment>
<gene>
    <name evidence="2" type="ORF">NJLHNGOC_15380</name>
</gene>
<dbReference type="AlphaFoldDB" id="A0A365YP06"/>
<organism evidence="2 3">
    <name type="scientific">Novacetimonas cocois</name>
    <dbReference type="NCBI Taxonomy" id="1747507"/>
    <lineage>
        <taxon>Bacteria</taxon>
        <taxon>Pseudomonadati</taxon>
        <taxon>Pseudomonadota</taxon>
        <taxon>Alphaproteobacteria</taxon>
        <taxon>Acetobacterales</taxon>
        <taxon>Acetobacteraceae</taxon>
        <taxon>Novacetimonas</taxon>
    </lineage>
</organism>
<evidence type="ECO:0000256" key="1">
    <source>
        <dbReference type="SAM" id="Phobius"/>
    </source>
</evidence>
<name>A0A365YP06_9PROT</name>
<sequence length="88" mass="9922">MQDFSFCSILRLTFLFRTKIPAFATFALAAGLSAVSMHGQNYLRLEWFFVRLTCSLMIVMIMIVHGPSLSALGPIDIQDFLFVAGMFH</sequence>